<dbReference type="PROSITE" id="PS51332">
    <property type="entry name" value="B12_BINDING"/>
    <property type="match status" value="1"/>
</dbReference>
<protein>
    <submittedName>
        <fullName evidence="7">B12 binding domain-containing protein</fullName>
    </submittedName>
</protein>
<dbReference type="GO" id="GO:0005829">
    <property type="term" value="C:cytosol"/>
    <property type="evidence" value="ECO:0007669"/>
    <property type="project" value="TreeGrafter"/>
</dbReference>
<dbReference type="AlphaFoldDB" id="A0AA45WJY9"/>
<dbReference type="Proteomes" id="UP001157946">
    <property type="component" value="Unassembled WGS sequence"/>
</dbReference>
<keyword evidence="5" id="KW-0411">Iron-sulfur</keyword>
<dbReference type="Pfam" id="PF02310">
    <property type="entry name" value="B12-binding"/>
    <property type="match status" value="1"/>
</dbReference>
<dbReference type="GO" id="GO:0046872">
    <property type="term" value="F:metal ion binding"/>
    <property type="evidence" value="ECO:0007669"/>
    <property type="project" value="UniProtKB-KW"/>
</dbReference>
<dbReference type="InterPro" id="IPR051198">
    <property type="entry name" value="BchE-like"/>
</dbReference>
<evidence type="ECO:0000259" key="6">
    <source>
        <dbReference type="PROSITE" id="PS51332"/>
    </source>
</evidence>
<keyword evidence="3" id="KW-0479">Metal-binding</keyword>
<accession>A0AA45WJY9</accession>
<keyword evidence="8" id="KW-1185">Reference proteome</keyword>
<comment type="caution">
    <text evidence="7">The sequence shown here is derived from an EMBL/GenBank/DDBJ whole genome shotgun (WGS) entry which is preliminary data.</text>
</comment>
<evidence type="ECO:0000256" key="3">
    <source>
        <dbReference type="ARBA" id="ARBA00022723"/>
    </source>
</evidence>
<name>A0AA45WJY9_9BACL</name>
<evidence type="ECO:0000313" key="7">
    <source>
        <dbReference type="EMBL" id="SMP04899.1"/>
    </source>
</evidence>
<evidence type="ECO:0000256" key="5">
    <source>
        <dbReference type="ARBA" id="ARBA00023014"/>
    </source>
</evidence>
<keyword evidence="4" id="KW-0408">Iron</keyword>
<evidence type="ECO:0000313" key="8">
    <source>
        <dbReference type="Proteomes" id="UP001157946"/>
    </source>
</evidence>
<keyword evidence="2" id="KW-0949">S-adenosyl-L-methionine</keyword>
<reference evidence="7" key="1">
    <citation type="submission" date="2017-05" db="EMBL/GenBank/DDBJ databases">
        <authorList>
            <person name="Varghese N."/>
            <person name="Submissions S."/>
        </authorList>
    </citation>
    <scope>NUCLEOTIDE SEQUENCE</scope>
    <source>
        <strain evidence="7">DSM 45262</strain>
    </source>
</reference>
<feature type="domain" description="B12-binding" evidence="6">
    <location>
        <begin position="11"/>
        <end position="145"/>
    </location>
</feature>
<organism evidence="7 8">
    <name type="scientific">Laceyella tengchongensis</name>
    <dbReference type="NCBI Taxonomy" id="574699"/>
    <lineage>
        <taxon>Bacteria</taxon>
        <taxon>Bacillati</taxon>
        <taxon>Bacillota</taxon>
        <taxon>Bacilli</taxon>
        <taxon>Bacillales</taxon>
        <taxon>Thermoactinomycetaceae</taxon>
        <taxon>Laceyella</taxon>
    </lineage>
</organism>
<evidence type="ECO:0000256" key="1">
    <source>
        <dbReference type="ARBA" id="ARBA00001966"/>
    </source>
</evidence>
<dbReference type="CDD" id="cd02068">
    <property type="entry name" value="radical_SAM_B12_BD"/>
    <property type="match status" value="1"/>
</dbReference>
<dbReference type="Gene3D" id="3.40.50.280">
    <property type="entry name" value="Cobalamin-binding domain"/>
    <property type="match status" value="1"/>
</dbReference>
<dbReference type="InterPro" id="IPR036724">
    <property type="entry name" value="Cobalamin-bd_sf"/>
</dbReference>
<dbReference type="SUPFAM" id="SSF52242">
    <property type="entry name" value="Cobalamin (vitamin B12)-binding domain"/>
    <property type="match status" value="1"/>
</dbReference>
<sequence length="215" mass="24171">MKMDILLVQCRPKHELNDFRYQSENLALGYLAASLREAQYETGVLDAHLLMLTPEQTVQEILDKRPWMVGISASAQDNITATFEVVGLLRKNRYAEHITIGGHFPTYEHDKILTHVPGIDSVVRGEGEITVVELAEYVKDGKPLDDVKGITFRNCFGEIVVNPDRPLVEDLDTLPLPHRDTIGILLEKNRRISMLASRGCYARCSLRSSTGVPEE</sequence>
<proteinExistence type="predicted"/>
<dbReference type="GO" id="GO:0031419">
    <property type="term" value="F:cobalamin binding"/>
    <property type="evidence" value="ECO:0007669"/>
    <property type="project" value="InterPro"/>
</dbReference>
<dbReference type="InterPro" id="IPR006158">
    <property type="entry name" value="Cobalamin-bd"/>
</dbReference>
<gene>
    <name evidence="7" type="ORF">SAMN06265361_101579</name>
</gene>
<dbReference type="PANTHER" id="PTHR43409:SF16">
    <property type="entry name" value="SLR0320 PROTEIN"/>
    <property type="match status" value="1"/>
</dbReference>
<dbReference type="EMBL" id="FXTU01000001">
    <property type="protein sequence ID" value="SMP04899.1"/>
    <property type="molecule type" value="Genomic_DNA"/>
</dbReference>
<evidence type="ECO:0000256" key="2">
    <source>
        <dbReference type="ARBA" id="ARBA00022691"/>
    </source>
</evidence>
<comment type="cofactor">
    <cofactor evidence="1">
        <name>[4Fe-4S] cluster</name>
        <dbReference type="ChEBI" id="CHEBI:49883"/>
    </cofactor>
</comment>
<dbReference type="PANTHER" id="PTHR43409">
    <property type="entry name" value="ANAEROBIC MAGNESIUM-PROTOPORPHYRIN IX MONOMETHYL ESTER CYCLASE-RELATED"/>
    <property type="match status" value="1"/>
</dbReference>
<dbReference type="GO" id="GO:0051536">
    <property type="term" value="F:iron-sulfur cluster binding"/>
    <property type="evidence" value="ECO:0007669"/>
    <property type="project" value="UniProtKB-KW"/>
</dbReference>
<evidence type="ECO:0000256" key="4">
    <source>
        <dbReference type="ARBA" id="ARBA00023004"/>
    </source>
</evidence>